<keyword evidence="1" id="KW-0732">Signal</keyword>
<protein>
    <recommendedName>
        <fullName evidence="4">Lipoprotein</fullName>
    </recommendedName>
</protein>
<feature type="signal peptide" evidence="1">
    <location>
        <begin position="1"/>
        <end position="19"/>
    </location>
</feature>
<feature type="chain" id="PRO_5046955799" description="Lipoprotein" evidence="1">
    <location>
        <begin position="20"/>
        <end position="298"/>
    </location>
</feature>
<accession>A0ABX6SFN9</accession>
<evidence type="ECO:0008006" key="4">
    <source>
        <dbReference type="Google" id="ProtNLM"/>
    </source>
</evidence>
<keyword evidence="3" id="KW-1185">Reference proteome</keyword>
<reference evidence="2 3" key="1">
    <citation type="journal article" date="2020" name="Microbiol. Resour. Announc.">
        <title>Complete genome sequences of four natural Pseudomonas isolates that catabolize a wide range of aromatic compounds relevant to lignin valorization.</title>
        <authorList>
            <person name="Hatmaker E.A."/>
            <person name="Presley G."/>
            <person name="Cannon O."/>
            <person name="Guss A.M."/>
            <person name="Elkins J.G."/>
        </authorList>
    </citation>
    <scope>NUCLEOTIDE SEQUENCE [LARGE SCALE GENOMIC DNA]</scope>
    <source>
        <strain evidence="2 3">B10D7D</strain>
    </source>
</reference>
<evidence type="ECO:0000256" key="1">
    <source>
        <dbReference type="SAM" id="SignalP"/>
    </source>
</evidence>
<dbReference type="RefSeq" id="WP_179545826.1">
    <property type="nucleotide sequence ID" value="NZ_CP060009.1"/>
</dbReference>
<proteinExistence type="predicted"/>
<dbReference type="PROSITE" id="PS51257">
    <property type="entry name" value="PROKAR_LIPOPROTEIN"/>
    <property type="match status" value="1"/>
</dbReference>
<dbReference type="EMBL" id="CP060009">
    <property type="protein sequence ID" value="QNH00654.1"/>
    <property type="molecule type" value="Genomic_DNA"/>
</dbReference>
<evidence type="ECO:0000313" key="3">
    <source>
        <dbReference type="Proteomes" id="UP000515254"/>
    </source>
</evidence>
<name>A0ABX6SFN9_9PSED</name>
<dbReference type="Proteomes" id="UP000515254">
    <property type="component" value="Chromosome"/>
</dbReference>
<gene>
    <name evidence="2" type="ORF">HNQ25_20565</name>
</gene>
<sequence>MRLGLVGAGLLGLALSGCATDANLSPARSDTLEMQLAQGFQLVIETPEDGWLNADVVIDGSRLSEAGEQTSRHLSGTMQGVANSSAGAGGGAAVAGTVIGSMLLANLSQSAIERDARRAAKGQIDPVDQALSGHDWADYYHLAYSRELSKQGYAPSLAADISLRIVPRVRFSDSMQVLRLVTEARLTQGNKVLYAGRIESFAEPMQCEDCLSLWLAQDAAHLHAAANAGVDDSAALLASDWRTSRFSGIASQEQTLRYQLGTARHVERGRLLPLGNSRSVFLDLRGWLKSMPVSVDAR</sequence>
<evidence type="ECO:0000313" key="2">
    <source>
        <dbReference type="EMBL" id="QNH00654.1"/>
    </source>
</evidence>
<organism evidence="2 3">
    <name type="scientific">Pseudomonas sediminis</name>
    <dbReference type="NCBI Taxonomy" id="1691904"/>
    <lineage>
        <taxon>Bacteria</taxon>
        <taxon>Pseudomonadati</taxon>
        <taxon>Pseudomonadota</taxon>
        <taxon>Gammaproteobacteria</taxon>
        <taxon>Pseudomonadales</taxon>
        <taxon>Pseudomonadaceae</taxon>
        <taxon>Pseudomonas</taxon>
    </lineage>
</organism>